<proteinExistence type="inferred from homology"/>
<dbReference type="EMBL" id="JABBVZ010000035">
    <property type="protein sequence ID" value="NMP22936.1"/>
    <property type="molecule type" value="Genomic_DNA"/>
</dbReference>
<feature type="chain" id="PRO_5038841391" evidence="5">
    <location>
        <begin position="36"/>
        <end position="592"/>
    </location>
</feature>
<dbReference type="PANTHER" id="PTHR30290">
    <property type="entry name" value="PERIPLASMIC BINDING COMPONENT OF ABC TRANSPORTER"/>
    <property type="match status" value="1"/>
</dbReference>
<dbReference type="GO" id="GO:0030313">
    <property type="term" value="C:cell envelope"/>
    <property type="evidence" value="ECO:0007669"/>
    <property type="project" value="UniProtKB-SubCell"/>
</dbReference>
<evidence type="ECO:0000256" key="2">
    <source>
        <dbReference type="ARBA" id="ARBA00005695"/>
    </source>
</evidence>
<accession>A0A7Y0Q3F9</accession>
<dbReference type="CDD" id="cd08513">
    <property type="entry name" value="PBP2_thermophilic_Hb8_like"/>
    <property type="match status" value="1"/>
</dbReference>
<sequence>MLPHVSASSKPSGLRAKKKLSLGAALAAVMMFAAACGSTATKGSTTSASTGSPNPNGVINYAETPDSSLNWFLPIVNASYDSIQNFQFIYQMYKPLLWVNANYSINWNSSIAKKITYNKAGTVYHVFLHKKWHWSNGQPVTSKDVLFSWDVIKEASSPQAPAPWPYVGAGTGDIPNGVQSVVANNPYEVTFTLKKPANQQWFIFNGIIQVVPMPSAAWDIHKNILNEVKYLGSEGSNPQFDQVVDGPFKIGRTKRDQYWELVPNPKYNGHKSKVKALYFDYEGSSSSEFAALKTGTVNVGYLDLSQYGSKSVLTNLGDVITPEYLFGYFETQLNMFPGSPVKSLLDKLYVRQALQMSLNRQAINQDIYHGYAPPIDGPIPQTPKTQFFDPALAKNPYPYSPAKARKLLESHGWKMVNGVMTRHGQPLALSLAYPTGTQSETTEVQLMQADWAKAGIKVSLQSMQANQLEEITYTPSESAHWDMATGLAWFYDGPGYWPTGGQLFASNAPSGFGYSNSTEDALIQATHQPYPTAQQSLNAFYKYEDFTATHLPVLWQNNVGTLAVHAPNVHGSVKYADASVGFPQMQYWWVSK</sequence>
<evidence type="ECO:0000313" key="7">
    <source>
        <dbReference type="EMBL" id="NMP22936.1"/>
    </source>
</evidence>
<dbReference type="GO" id="GO:0015833">
    <property type="term" value="P:peptide transport"/>
    <property type="evidence" value="ECO:0007669"/>
    <property type="project" value="TreeGrafter"/>
</dbReference>
<keyword evidence="3" id="KW-0813">Transport</keyword>
<dbReference type="Pfam" id="PF00496">
    <property type="entry name" value="SBP_bac_5"/>
    <property type="match status" value="1"/>
</dbReference>
<evidence type="ECO:0000259" key="6">
    <source>
        <dbReference type="Pfam" id="PF00496"/>
    </source>
</evidence>
<reference evidence="7 8" key="1">
    <citation type="submission" date="2020-04" db="EMBL/GenBank/DDBJ databases">
        <authorList>
            <person name="Zhang R."/>
            <person name="Schippers A."/>
        </authorList>
    </citation>
    <scope>NUCLEOTIDE SEQUENCE [LARGE SCALE GENOMIC DNA]</scope>
    <source>
        <strain evidence="7 8">DSM 109850</strain>
    </source>
</reference>
<feature type="signal peptide" evidence="5">
    <location>
        <begin position="1"/>
        <end position="35"/>
    </location>
</feature>
<feature type="domain" description="Solute-binding protein family 5" evidence="6">
    <location>
        <begin position="110"/>
        <end position="493"/>
    </location>
</feature>
<dbReference type="Proteomes" id="UP000533476">
    <property type="component" value="Unassembled WGS sequence"/>
</dbReference>
<gene>
    <name evidence="7" type="ORF">HIJ39_11310</name>
</gene>
<dbReference type="GO" id="GO:0042597">
    <property type="term" value="C:periplasmic space"/>
    <property type="evidence" value="ECO:0007669"/>
    <property type="project" value="UniProtKB-ARBA"/>
</dbReference>
<organism evidence="7 8">
    <name type="scientific">Sulfobacillus harzensis</name>
    <dbReference type="NCBI Taxonomy" id="2729629"/>
    <lineage>
        <taxon>Bacteria</taxon>
        <taxon>Bacillati</taxon>
        <taxon>Bacillota</taxon>
        <taxon>Clostridia</taxon>
        <taxon>Eubacteriales</taxon>
        <taxon>Clostridiales Family XVII. Incertae Sedis</taxon>
        <taxon>Sulfobacillus</taxon>
    </lineage>
</organism>
<dbReference type="GO" id="GO:0043190">
    <property type="term" value="C:ATP-binding cassette (ABC) transporter complex"/>
    <property type="evidence" value="ECO:0007669"/>
    <property type="project" value="InterPro"/>
</dbReference>
<dbReference type="RefSeq" id="WP_169099731.1">
    <property type="nucleotide sequence ID" value="NZ_JABBVZ010000035.1"/>
</dbReference>
<dbReference type="InterPro" id="IPR000914">
    <property type="entry name" value="SBP_5_dom"/>
</dbReference>
<dbReference type="GO" id="GO:1904680">
    <property type="term" value="F:peptide transmembrane transporter activity"/>
    <property type="evidence" value="ECO:0007669"/>
    <property type="project" value="TreeGrafter"/>
</dbReference>
<protein>
    <submittedName>
        <fullName evidence="7">Peptide ABC transporter substrate-binding protein</fullName>
    </submittedName>
</protein>
<dbReference type="InterPro" id="IPR039424">
    <property type="entry name" value="SBP_5"/>
</dbReference>
<evidence type="ECO:0000256" key="5">
    <source>
        <dbReference type="SAM" id="SignalP"/>
    </source>
</evidence>
<evidence type="ECO:0000256" key="3">
    <source>
        <dbReference type="ARBA" id="ARBA00022448"/>
    </source>
</evidence>
<evidence type="ECO:0000256" key="1">
    <source>
        <dbReference type="ARBA" id="ARBA00004196"/>
    </source>
</evidence>
<evidence type="ECO:0000256" key="4">
    <source>
        <dbReference type="ARBA" id="ARBA00022729"/>
    </source>
</evidence>
<dbReference type="SUPFAM" id="SSF53850">
    <property type="entry name" value="Periplasmic binding protein-like II"/>
    <property type="match status" value="1"/>
</dbReference>
<comment type="caution">
    <text evidence="7">The sequence shown here is derived from an EMBL/GenBank/DDBJ whole genome shotgun (WGS) entry which is preliminary data.</text>
</comment>
<dbReference type="InterPro" id="IPR030678">
    <property type="entry name" value="Peptide/Ni-bd"/>
</dbReference>
<keyword evidence="4 5" id="KW-0732">Signal</keyword>
<comment type="subcellular location">
    <subcellularLocation>
        <location evidence="1">Cell envelope</location>
    </subcellularLocation>
</comment>
<evidence type="ECO:0000313" key="8">
    <source>
        <dbReference type="Proteomes" id="UP000533476"/>
    </source>
</evidence>
<dbReference type="AlphaFoldDB" id="A0A7Y0Q3F9"/>
<comment type="similarity">
    <text evidence="2">Belongs to the bacterial solute-binding protein 5 family.</text>
</comment>
<dbReference type="PIRSF" id="PIRSF002741">
    <property type="entry name" value="MppA"/>
    <property type="match status" value="1"/>
</dbReference>
<dbReference type="Gene3D" id="3.40.190.10">
    <property type="entry name" value="Periplasmic binding protein-like II"/>
    <property type="match status" value="1"/>
</dbReference>
<keyword evidence="8" id="KW-1185">Reference proteome</keyword>
<dbReference type="Gene3D" id="3.10.105.10">
    <property type="entry name" value="Dipeptide-binding Protein, Domain 3"/>
    <property type="match status" value="1"/>
</dbReference>
<name>A0A7Y0Q3F9_9FIRM</name>
<dbReference type="PANTHER" id="PTHR30290:SF10">
    <property type="entry name" value="PERIPLASMIC OLIGOPEPTIDE-BINDING PROTEIN-RELATED"/>
    <property type="match status" value="1"/>
</dbReference>